<organism evidence="6 7">
    <name type="scientific">Desmophyllum pertusum</name>
    <dbReference type="NCBI Taxonomy" id="174260"/>
    <lineage>
        <taxon>Eukaryota</taxon>
        <taxon>Metazoa</taxon>
        <taxon>Cnidaria</taxon>
        <taxon>Anthozoa</taxon>
        <taxon>Hexacorallia</taxon>
        <taxon>Scleractinia</taxon>
        <taxon>Caryophylliina</taxon>
        <taxon>Caryophylliidae</taxon>
        <taxon>Desmophyllum</taxon>
    </lineage>
</organism>
<sequence length="483" mass="54056">MASLGRFLVISILQGFVLGEHQQNTLNVPQVLLPYVPRGSVHTNFSLKALQGCYLWVSNRPEVASILPLYSNEEEQSVKQLGRKCSKEAIVTAQARLPERQMTEILAEEEVTGMILRSDVFVDIVAKIEIITTTRELLLGEPPEVCHIQAFDTEGNMFSSLEGLEFVWELKTVEGVGSVNAQSVLRFMQFEFSSYETSPEIYSLEAKGSRGNNIVVEPINTGTAIVKATLKDKAFSNVPPAQVKIVVLDNVMLIPGHDVYILVNTSVTYNVIRLRRGKAAVVPMPSSQFEFKLSNTTVAQLDVKKSSVLGVTKGYTKVTLVDKNMLHIQAVHQPVAGVHVVDAAFLGFSIVPHPDWVLQVGVEYDVSVQIYSYDNHKVYITDNIQIKTVFDESYFQVLWSSTNGSFHHVRTLQKGKSILTAVYTSIKILGTDVIYTFDHPISGQQEAEIFEPVVVNPEIILFLGIQLHNRMWPPRTSFNIYWR</sequence>
<dbReference type="InterPro" id="IPR056897">
    <property type="entry name" value="Ig_NUP210_4th"/>
</dbReference>
<dbReference type="InterPro" id="IPR055096">
    <property type="entry name" value="Ig_NUP210_1st"/>
</dbReference>
<dbReference type="Pfam" id="PF22967">
    <property type="entry name" value="Ig_NUP210_1st"/>
    <property type="match status" value="1"/>
</dbReference>
<dbReference type="Pfam" id="PF22969">
    <property type="entry name" value="Ig_NUP210_2nd"/>
    <property type="match status" value="1"/>
</dbReference>
<feature type="domain" description="NUP210 Ig-like" evidence="3">
    <location>
        <begin position="24"/>
        <end position="123"/>
    </location>
</feature>
<proteinExistence type="predicted"/>
<feature type="domain" description="NUP210 Ig-like" evidence="2">
    <location>
        <begin position="249"/>
        <end position="342"/>
    </location>
</feature>
<evidence type="ECO:0000313" key="7">
    <source>
        <dbReference type="Proteomes" id="UP001163046"/>
    </source>
</evidence>
<feature type="domain" description="NUP210 Ig-like" evidence="4">
    <location>
        <begin position="132"/>
        <end position="240"/>
    </location>
</feature>
<feature type="domain" description="NUP210 fourth Ig-like" evidence="5">
    <location>
        <begin position="355"/>
        <end position="426"/>
    </location>
</feature>
<dbReference type="EMBL" id="MU825916">
    <property type="protein sequence ID" value="KAJ7382708.1"/>
    <property type="molecule type" value="Genomic_DNA"/>
</dbReference>
<dbReference type="Pfam" id="PF24991">
    <property type="entry name" value="Ig_NUP210_4th"/>
    <property type="match status" value="1"/>
</dbReference>
<dbReference type="GO" id="GO:0005643">
    <property type="term" value="C:nuclear pore"/>
    <property type="evidence" value="ECO:0007669"/>
    <property type="project" value="TreeGrafter"/>
</dbReference>
<feature type="chain" id="PRO_5040734153" evidence="1">
    <location>
        <begin position="20"/>
        <end position="483"/>
    </location>
</feature>
<dbReference type="PANTHER" id="PTHR23019:SF0">
    <property type="entry name" value="NUCLEAR PORE MEMBRANE GLYCOPROTEIN 210"/>
    <property type="match status" value="1"/>
</dbReference>
<evidence type="ECO:0000259" key="2">
    <source>
        <dbReference type="Pfam" id="PF22963"/>
    </source>
</evidence>
<dbReference type="InterPro" id="IPR055097">
    <property type="entry name" value="Ig_NUP210_2nd"/>
</dbReference>
<evidence type="ECO:0000259" key="5">
    <source>
        <dbReference type="Pfam" id="PF24991"/>
    </source>
</evidence>
<evidence type="ECO:0000313" key="6">
    <source>
        <dbReference type="EMBL" id="KAJ7382708.1"/>
    </source>
</evidence>
<keyword evidence="7" id="KW-1185">Reference proteome</keyword>
<dbReference type="Pfam" id="PF22963">
    <property type="entry name" value="Ig_NUP210_3rd"/>
    <property type="match status" value="1"/>
</dbReference>
<dbReference type="InterPro" id="IPR055098">
    <property type="entry name" value="Ig_NUP210_3rd"/>
</dbReference>
<keyword evidence="1" id="KW-0732">Signal</keyword>
<dbReference type="Proteomes" id="UP001163046">
    <property type="component" value="Unassembled WGS sequence"/>
</dbReference>
<dbReference type="AlphaFoldDB" id="A0A9X0D1X9"/>
<protein>
    <submittedName>
        <fullName evidence="6">Uncharacterized protein</fullName>
    </submittedName>
</protein>
<comment type="caution">
    <text evidence="6">The sequence shown here is derived from an EMBL/GenBank/DDBJ whole genome shotgun (WGS) entry which is preliminary data.</text>
</comment>
<evidence type="ECO:0000256" key="1">
    <source>
        <dbReference type="SAM" id="SignalP"/>
    </source>
</evidence>
<gene>
    <name evidence="6" type="ORF">OS493_033271</name>
</gene>
<evidence type="ECO:0000259" key="4">
    <source>
        <dbReference type="Pfam" id="PF22969"/>
    </source>
</evidence>
<dbReference type="PANTHER" id="PTHR23019">
    <property type="entry name" value="NUCLEAR PORE MEMBRANE GLYCOPROTEIN GP210-RELATED"/>
    <property type="match status" value="1"/>
</dbReference>
<evidence type="ECO:0000259" key="3">
    <source>
        <dbReference type="Pfam" id="PF22967"/>
    </source>
</evidence>
<name>A0A9X0D1X9_9CNID</name>
<dbReference type="OrthoDB" id="6020846at2759"/>
<accession>A0A9X0D1X9</accession>
<dbReference type="InterPro" id="IPR045197">
    <property type="entry name" value="NUP210-like"/>
</dbReference>
<reference evidence="6" key="1">
    <citation type="submission" date="2023-01" db="EMBL/GenBank/DDBJ databases">
        <title>Genome assembly of the deep-sea coral Lophelia pertusa.</title>
        <authorList>
            <person name="Herrera S."/>
            <person name="Cordes E."/>
        </authorList>
    </citation>
    <scope>NUCLEOTIDE SEQUENCE</scope>
    <source>
        <strain evidence="6">USNM1676648</strain>
        <tissue evidence="6">Polyp</tissue>
    </source>
</reference>
<feature type="signal peptide" evidence="1">
    <location>
        <begin position="1"/>
        <end position="19"/>
    </location>
</feature>